<evidence type="ECO:0000313" key="3">
    <source>
        <dbReference type="Proteomes" id="UP001383192"/>
    </source>
</evidence>
<name>A0AAW0D3E4_9AGAR</name>
<sequence>MRACLALYFSHSSRLFGASNSPFYSFKPSRFVQLLSADEGPNHSVYSLVDFLDHPQNGLGTLFAKNLPSARAHQRKRLMADLGEDTITREDVGRWNPLLRTDSIERATAYLSRLGYITKPTETTSPLLEYGLADNLSVTSPDRTPIPSWVLLYLVAHKVRIPPHAAGPMLDLVLSNLPHLERDLQPGLIILSTLNLAKFNAILPIHLLTAKFLQIDFGASNSGSRSAERHFNLLLQAIKRNPIRSTGTAGPLVTLLKSMYSRRVPLWEDNCDELLKDRFVVVELTKWLRERAVGEGLVPTREQLLEHARLFAGKRPAIEDEQRYIAVLKELDAEREASVSGEAAKESSFFSGSERLTKDRFSAIWFLRSLTWKITPRYTEKAALPWDRVRWRKRGIQSQQRARIQRSRLIGRRRVRKSLRAPYVTRRPTSRPSDVVRPSLKPLARSSTPSSSSVTSVPSCAARHPFPSSRTSSTSQSPPSQYRSPAEVLQGHWLTAFRKATSAVDDVSAWSLVTLFEWAIPSTAQRRTSQVQVKPTRGLYTELVQALLIRGDRGRQTSSSHGLINGAYLLAEQYFARAKTMGYAFDVHLVNVGLQTLTKVGKVNKAFGLLNECCLMGIQSNLPRVPGFRSSLLNPTSITHPRSKRLTFPEPGTDPYRTTFYTLPHRCKPSHRLQKRLFPRINLNSITMNDFIISMIRMARHDGVWWIFRNSAALYNVQPDSMTIHLLMQAARKSWTMARRAPLFGGSRKESRWRFWSNRSTATDAEKSAKNAAMNWRDDALNEIVSLVGASSAPKPTPYNPVNPMPVLQVWKVFWDCVVSQEILHPGKEKTLLDVRAPANLYPRSDSEGLLDSFVIPLPIDPPRQQPLTLRRLLEQYDISPEELYIDGRPRYPQVLLQDGHFRDYILLLAVAQHGDNGVPLISQLPLVLAWQRHLNIRPSKDTLAAALVLFIEHGGSGLPLVEEIKKWTWGWNSKEGEGFARDWGGEDNEYVRFVRWIESWIDESVGEQVGEGASRRRLMPDTDQLSKWREIIMFIREEKRS</sequence>
<feature type="compositionally biased region" description="Low complexity" evidence="1">
    <location>
        <begin position="467"/>
        <end position="484"/>
    </location>
</feature>
<comment type="caution">
    <text evidence="2">The sequence shown here is derived from an EMBL/GenBank/DDBJ whole genome shotgun (WGS) entry which is preliminary data.</text>
</comment>
<proteinExistence type="predicted"/>
<organism evidence="2 3">
    <name type="scientific">Paramarasmius palmivorus</name>
    <dbReference type="NCBI Taxonomy" id="297713"/>
    <lineage>
        <taxon>Eukaryota</taxon>
        <taxon>Fungi</taxon>
        <taxon>Dikarya</taxon>
        <taxon>Basidiomycota</taxon>
        <taxon>Agaricomycotina</taxon>
        <taxon>Agaricomycetes</taxon>
        <taxon>Agaricomycetidae</taxon>
        <taxon>Agaricales</taxon>
        <taxon>Marasmiineae</taxon>
        <taxon>Marasmiaceae</taxon>
        <taxon>Paramarasmius</taxon>
    </lineage>
</organism>
<evidence type="ECO:0000313" key="2">
    <source>
        <dbReference type="EMBL" id="KAK7045460.1"/>
    </source>
</evidence>
<dbReference type="Proteomes" id="UP001383192">
    <property type="component" value="Unassembled WGS sequence"/>
</dbReference>
<feature type="region of interest" description="Disordered" evidence="1">
    <location>
        <begin position="421"/>
        <end position="484"/>
    </location>
</feature>
<evidence type="ECO:0000256" key="1">
    <source>
        <dbReference type="SAM" id="MobiDB-lite"/>
    </source>
</evidence>
<dbReference type="AlphaFoldDB" id="A0AAW0D3E4"/>
<gene>
    <name evidence="2" type="ORF">VNI00_007713</name>
</gene>
<feature type="compositionally biased region" description="Low complexity" evidence="1">
    <location>
        <begin position="446"/>
        <end position="459"/>
    </location>
</feature>
<dbReference type="EMBL" id="JAYKXP010000025">
    <property type="protein sequence ID" value="KAK7045460.1"/>
    <property type="molecule type" value="Genomic_DNA"/>
</dbReference>
<accession>A0AAW0D3E4</accession>
<protein>
    <submittedName>
        <fullName evidence="2">Uncharacterized protein</fullName>
    </submittedName>
</protein>
<keyword evidence="3" id="KW-1185">Reference proteome</keyword>
<reference evidence="2 3" key="1">
    <citation type="submission" date="2024-01" db="EMBL/GenBank/DDBJ databases">
        <title>A draft genome for a cacao thread blight-causing isolate of Paramarasmius palmivorus.</title>
        <authorList>
            <person name="Baruah I.K."/>
            <person name="Bukari Y."/>
            <person name="Amoako-Attah I."/>
            <person name="Meinhardt L.W."/>
            <person name="Bailey B.A."/>
            <person name="Cohen S.P."/>
        </authorList>
    </citation>
    <scope>NUCLEOTIDE SEQUENCE [LARGE SCALE GENOMIC DNA]</scope>
    <source>
        <strain evidence="2 3">GH-12</strain>
    </source>
</reference>